<accession>A0A8J6UIK3</accession>
<proteinExistence type="predicted"/>
<evidence type="ECO:0000313" key="3">
    <source>
        <dbReference type="Proteomes" id="UP000602057"/>
    </source>
</evidence>
<protein>
    <submittedName>
        <fullName evidence="2">PorT family protein</fullName>
    </submittedName>
</protein>
<evidence type="ECO:0000259" key="1">
    <source>
        <dbReference type="Pfam" id="PF13568"/>
    </source>
</evidence>
<dbReference type="InterPro" id="IPR025665">
    <property type="entry name" value="Beta-barrel_OMP_2"/>
</dbReference>
<evidence type="ECO:0000313" key="2">
    <source>
        <dbReference type="EMBL" id="MBD0836624.1"/>
    </source>
</evidence>
<dbReference type="Pfam" id="PF13568">
    <property type="entry name" value="OMP_b-brl_2"/>
    <property type="match status" value="1"/>
</dbReference>
<reference evidence="2" key="2">
    <citation type="submission" date="2020-09" db="EMBL/GenBank/DDBJ databases">
        <authorList>
            <person name="Wu Z."/>
        </authorList>
    </citation>
    <scope>NUCLEOTIDE SEQUENCE</scope>
    <source>
        <strain evidence="2">SC17</strain>
    </source>
</reference>
<reference evidence="2" key="1">
    <citation type="journal article" date="2013" name="Int. J. Syst. Evol. Microbiol.">
        <title>Aestuariibaculum suncheonense gen. nov., sp. nov., a marine bacterium of the family Flavobacteriaceae isolated from a tidal flat and emended descriptions of the genera Gaetbulibacter and Tamlana.</title>
        <authorList>
            <person name="Jeong S.H."/>
            <person name="Park M.S."/>
            <person name="Jin H.M."/>
            <person name="Lee K."/>
            <person name="Park W."/>
            <person name="Jeon C.O."/>
        </authorList>
    </citation>
    <scope>NUCLEOTIDE SEQUENCE</scope>
    <source>
        <strain evidence="2">SC17</strain>
    </source>
</reference>
<dbReference type="Proteomes" id="UP000602057">
    <property type="component" value="Unassembled WGS sequence"/>
</dbReference>
<name>A0A8J6UIK3_9FLAO</name>
<dbReference type="RefSeq" id="WP_188217114.1">
    <property type="nucleotide sequence ID" value="NZ_BAABGH010000002.1"/>
</dbReference>
<comment type="caution">
    <text evidence="2">The sequence shown here is derived from an EMBL/GenBank/DDBJ whole genome shotgun (WGS) entry which is preliminary data.</text>
</comment>
<organism evidence="2 3">
    <name type="scientific">Aestuariibaculum suncheonense</name>
    <dbReference type="NCBI Taxonomy" id="1028745"/>
    <lineage>
        <taxon>Bacteria</taxon>
        <taxon>Pseudomonadati</taxon>
        <taxon>Bacteroidota</taxon>
        <taxon>Flavobacteriia</taxon>
        <taxon>Flavobacteriales</taxon>
        <taxon>Flavobacteriaceae</taxon>
    </lineage>
</organism>
<sequence>MRNRIWFVFLWISGVYQVIAQNTIEKVVDSLYKEDQFYLAVTYNLFGNRPVDLSQNGFSNGLHLGFMKDMPLNKRRNVALSIGLGYSTNSFYHNLYISQDENQVTTYDIILQSDTYTKNKFSNHIVEMPIEFRWRTSTPEEYKFWRIYTGFKLGYIFGNRVKYRGDLGDIQYNNIKVFEKFQYGLNLSFGYNTWNAYLYYALSPIFSKENQINGESIDMNNIKIGLIFYIL</sequence>
<dbReference type="AlphaFoldDB" id="A0A8J6UIK3"/>
<dbReference type="EMBL" id="JACVXC010000006">
    <property type="protein sequence ID" value="MBD0836624.1"/>
    <property type="molecule type" value="Genomic_DNA"/>
</dbReference>
<gene>
    <name evidence="2" type="ORF">ICJ84_14390</name>
</gene>
<feature type="domain" description="Outer membrane protein beta-barrel" evidence="1">
    <location>
        <begin position="31"/>
        <end position="206"/>
    </location>
</feature>
<keyword evidence="3" id="KW-1185">Reference proteome</keyword>